<dbReference type="GO" id="GO:0046872">
    <property type="term" value="F:metal ion binding"/>
    <property type="evidence" value="ECO:0007669"/>
    <property type="project" value="InterPro"/>
</dbReference>
<dbReference type="AlphaFoldDB" id="A0AAV7ZEU7"/>
<dbReference type="InterPro" id="IPR044731">
    <property type="entry name" value="BDH-like"/>
</dbReference>
<evidence type="ECO:0000259" key="3">
    <source>
        <dbReference type="Pfam" id="PF25137"/>
    </source>
</evidence>
<dbReference type="SUPFAM" id="SSF56796">
    <property type="entry name" value="Dehydroquinate synthase-like"/>
    <property type="match status" value="1"/>
</dbReference>
<reference evidence="4" key="1">
    <citation type="submission" date="2022-08" db="EMBL/GenBank/DDBJ databases">
        <title>Novel sulphate-reducing endosymbionts in the free-living metamonad Anaeramoeba.</title>
        <authorList>
            <person name="Jerlstrom-Hultqvist J."/>
            <person name="Cepicka I."/>
            <person name="Gallot-Lavallee L."/>
            <person name="Salas-Leiva D."/>
            <person name="Curtis B.A."/>
            <person name="Zahonova K."/>
            <person name="Pipaliya S."/>
            <person name="Dacks J."/>
            <person name="Roger A.J."/>
        </authorList>
    </citation>
    <scope>NUCLEOTIDE SEQUENCE</scope>
    <source>
        <strain evidence="4">Busselton2</strain>
    </source>
</reference>
<dbReference type="Gene3D" id="1.20.1090.10">
    <property type="entry name" value="Dehydroquinate synthase-like - alpha domain"/>
    <property type="match status" value="1"/>
</dbReference>
<protein>
    <submittedName>
        <fullName evidence="4">Alcohol dehydrogenase yqhd</fullName>
    </submittedName>
</protein>
<dbReference type="GO" id="GO:0005829">
    <property type="term" value="C:cytosol"/>
    <property type="evidence" value="ECO:0007669"/>
    <property type="project" value="TreeGrafter"/>
</dbReference>
<comment type="caution">
    <text evidence="4">The sequence shown here is derived from an EMBL/GenBank/DDBJ whole genome shotgun (WGS) entry which is preliminary data.</text>
</comment>
<feature type="domain" description="Fe-containing alcohol dehydrogenase-like C-terminal" evidence="3">
    <location>
        <begin position="203"/>
        <end position="376"/>
    </location>
</feature>
<dbReference type="CDD" id="cd08187">
    <property type="entry name" value="BDH"/>
    <property type="match status" value="1"/>
</dbReference>
<sequence length="407" mass="45412">MIKSMNNFTFYNPTKIIFGRNTITSSLKQNVPKNSRILLTYGKGSIFKNGVYNQAIKGLEGNGHKIFEYGGITPNPRYKHGMEAVELIKKNDINFLLALGGGSVLDLTKFMSVASCWTKGGDPWIMYQKRTIPKYSPTGALPIADVMTIPAAGSEANCGSVVTREYPTQNRKIGLAHPLMFPKFSVLDPEITFTLPWRQTRNGIVDSFVHIIEQYVNSLSNNPIIDGFSETLLKTLIDSSYVLLKKPKDYGARANIFWASSCALNGIIRTGIYETDFVMHHLGHEITALTEADHGLTLAVLLPAVWKNQFEIKKEKLARYAENVWGIKYGSIEEKAKKAIDFTVNWLHDIKMPTNLSACGKVDPKLFPKMADQAIKYWAPVKGSKGLGQFGNLGVKECVEIYKTCEK</sequence>
<dbReference type="EMBL" id="JANTQA010000032">
    <property type="protein sequence ID" value="KAJ3438915.1"/>
    <property type="molecule type" value="Genomic_DNA"/>
</dbReference>
<organism evidence="4 5">
    <name type="scientific">Anaeramoeba flamelloides</name>
    <dbReference type="NCBI Taxonomy" id="1746091"/>
    <lineage>
        <taxon>Eukaryota</taxon>
        <taxon>Metamonada</taxon>
        <taxon>Anaeramoebidae</taxon>
        <taxon>Anaeramoeba</taxon>
    </lineage>
</organism>
<dbReference type="PANTHER" id="PTHR43633:SF1">
    <property type="entry name" value="ALCOHOL DEHYDROGENASE YQHD"/>
    <property type="match status" value="1"/>
</dbReference>
<dbReference type="Pfam" id="PF25137">
    <property type="entry name" value="ADH_Fe_C"/>
    <property type="match status" value="1"/>
</dbReference>
<dbReference type="Proteomes" id="UP001146793">
    <property type="component" value="Unassembled WGS sequence"/>
</dbReference>
<evidence type="ECO:0000256" key="1">
    <source>
        <dbReference type="ARBA" id="ARBA00023002"/>
    </source>
</evidence>
<dbReference type="PANTHER" id="PTHR43633">
    <property type="entry name" value="ALCOHOL DEHYDROGENASE YQHD"/>
    <property type="match status" value="1"/>
</dbReference>
<feature type="domain" description="Alcohol dehydrogenase iron-type/glycerol dehydrogenase GldA" evidence="2">
    <location>
        <begin position="13"/>
        <end position="189"/>
    </location>
</feature>
<evidence type="ECO:0000259" key="2">
    <source>
        <dbReference type="Pfam" id="PF00465"/>
    </source>
</evidence>
<dbReference type="GO" id="GO:0008106">
    <property type="term" value="F:alcohol dehydrogenase (NADP+) activity"/>
    <property type="evidence" value="ECO:0007669"/>
    <property type="project" value="TreeGrafter"/>
</dbReference>
<dbReference type="Pfam" id="PF00465">
    <property type="entry name" value="Fe-ADH"/>
    <property type="match status" value="1"/>
</dbReference>
<dbReference type="Gene3D" id="3.40.50.1970">
    <property type="match status" value="1"/>
</dbReference>
<keyword evidence="1" id="KW-0560">Oxidoreductase</keyword>
<gene>
    <name evidence="4" type="ORF">M0812_14930</name>
</gene>
<evidence type="ECO:0000313" key="4">
    <source>
        <dbReference type="EMBL" id="KAJ3438915.1"/>
    </source>
</evidence>
<dbReference type="InterPro" id="IPR001670">
    <property type="entry name" value="ADH_Fe/GldA"/>
</dbReference>
<accession>A0AAV7ZEU7</accession>
<proteinExistence type="predicted"/>
<dbReference type="GO" id="GO:1990002">
    <property type="term" value="F:methylglyoxal reductase (NADPH) (acetol producing) activity"/>
    <property type="evidence" value="ECO:0007669"/>
    <property type="project" value="TreeGrafter"/>
</dbReference>
<name>A0AAV7ZEU7_9EUKA</name>
<dbReference type="GO" id="GO:1990362">
    <property type="term" value="F:butanol dehydrogenase (NAD+) activity"/>
    <property type="evidence" value="ECO:0007669"/>
    <property type="project" value="InterPro"/>
</dbReference>
<dbReference type="InterPro" id="IPR056798">
    <property type="entry name" value="ADH_Fe_C"/>
</dbReference>
<dbReference type="FunFam" id="3.40.50.1970:FF:000003">
    <property type="entry name" value="Alcohol dehydrogenase, iron-containing"/>
    <property type="match status" value="1"/>
</dbReference>
<evidence type="ECO:0000313" key="5">
    <source>
        <dbReference type="Proteomes" id="UP001146793"/>
    </source>
</evidence>